<comment type="caution">
    <text evidence="3">The sequence shown here is derived from an EMBL/GenBank/DDBJ whole genome shotgun (WGS) entry which is preliminary data.</text>
</comment>
<keyword evidence="4" id="KW-1185">Reference proteome</keyword>
<gene>
    <name evidence="3" type="ORF">ACFQPE_12910</name>
</gene>
<sequence>MNPATRDALLERLRYYDSVVEVGIGYRDDVARLLAQCASVVATDIHDRPTPLGVEFVRDDVTDPTLSVYEGAEALYAICLPPELHRPAWAVARRVGAAFHFTTLGGDQPAVPVARETLPGTTLFTAREREVPA</sequence>
<name>A0ABD6ACD6_9EURY</name>
<dbReference type="AlphaFoldDB" id="A0ABD6ACD6"/>
<dbReference type="SUPFAM" id="SSF53335">
    <property type="entry name" value="S-adenosyl-L-methionine-dependent methyltransferases"/>
    <property type="match status" value="1"/>
</dbReference>
<dbReference type="RefSeq" id="WP_276303077.1">
    <property type="nucleotide sequence ID" value="NZ_CP119992.1"/>
</dbReference>
<comment type="similarity">
    <text evidence="1 2">Belongs to the UPF0146 family.</text>
</comment>
<dbReference type="HAMAP" id="MF_00341">
    <property type="entry name" value="UPF0146"/>
    <property type="match status" value="1"/>
</dbReference>
<dbReference type="Gene3D" id="3.40.50.150">
    <property type="entry name" value="Vaccinia Virus protein VP39"/>
    <property type="match status" value="1"/>
</dbReference>
<evidence type="ECO:0000313" key="3">
    <source>
        <dbReference type="EMBL" id="MFC7317679.1"/>
    </source>
</evidence>
<evidence type="ECO:0000256" key="2">
    <source>
        <dbReference type="HAMAP-Rule" id="MF_00341"/>
    </source>
</evidence>
<accession>A0ABD6ACD6</accession>
<dbReference type="Proteomes" id="UP001596547">
    <property type="component" value="Unassembled WGS sequence"/>
</dbReference>
<reference evidence="3 4" key="1">
    <citation type="journal article" date="2019" name="Int. J. Syst. Evol. Microbiol.">
        <title>The Global Catalogue of Microorganisms (GCM) 10K type strain sequencing project: providing services to taxonomists for standard genome sequencing and annotation.</title>
        <authorList>
            <consortium name="The Broad Institute Genomics Platform"/>
            <consortium name="The Broad Institute Genome Sequencing Center for Infectious Disease"/>
            <person name="Wu L."/>
            <person name="Ma J."/>
        </authorList>
    </citation>
    <scope>NUCLEOTIDE SEQUENCE [LARGE SCALE GENOMIC DNA]</scope>
    <source>
        <strain evidence="3 4">PSR21</strain>
    </source>
</reference>
<dbReference type="Pfam" id="PF03686">
    <property type="entry name" value="UPF0146"/>
    <property type="match status" value="1"/>
</dbReference>
<protein>
    <recommendedName>
        <fullName evidence="2">UPF0146 protein ACFQPE_12910</fullName>
    </recommendedName>
</protein>
<evidence type="ECO:0000256" key="1">
    <source>
        <dbReference type="ARBA" id="ARBA00006969"/>
    </source>
</evidence>
<dbReference type="InterPro" id="IPR029063">
    <property type="entry name" value="SAM-dependent_MTases_sf"/>
</dbReference>
<dbReference type="InterPro" id="IPR005353">
    <property type="entry name" value="UPF0146"/>
</dbReference>
<dbReference type="EMBL" id="JBHTBF010000002">
    <property type="protein sequence ID" value="MFC7317679.1"/>
    <property type="molecule type" value="Genomic_DNA"/>
</dbReference>
<evidence type="ECO:0000313" key="4">
    <source>
        <dbReference type="Proteomes" id="UP001596547"/>
    </source>
</evidence>
<organism evidence="3 4">
    <name type="scientific">Halomarina halobia</name>
    <dbReference type="NCBI Taxonomy" id="3033386"/>
    <lineage>
        <taxon>Archaea</taxon>
        <taxon>Methanobacteriati</taxon>
        <taxon>Methanobacteriota</taxon>
        <taxon>Stenosarchaea group</taxon>
        <taxon>Halobacteria</taxon>
        <taxon>Halobacteriales</taxon>
        <taxon>Natronomonadaceae</taxon>
        <taxon>Halomarina</taxon>
    </lineage>
</organism>
<dbReference type="GeneID" id="79315640"/>
<proteinExistence type="inferred from homology"/>